<dbReference type="OrthoDB" id="1716288at2759"/>
<dbReference type="EMBL" id="RWGY01000013">
    <property type="protein sequence ID" value="TVU23432.1"/>
    <property type="molecule type" value="Genomic_DNA"/>
</dbReference>
<keyword evidence="3" id="KW-1185">Reference proteome</keyword>
<dbReference type="AlphaFoldDB" id="A0A5J9UIA9"/>
<keyword evidence="1" id="KW-0732">Signal</keyword>
<evidence type="ECO:0000313" key="3">
    <source>
        <dbReference type="Proteomes" id="UP000324897"/>
    </source>
</evidence>
<feature type="signal peptide" evidence="1">
    <location>
        <begin position="1"/>
        <end position="33"/>
    </location>
</feature>
<organism evidence="2 3">
    <name type="scientific">Eragrostis curvula</name>
    <name type="common">weeping love grass</name>
    <dbReference type="NCBI Taxonomy" id="38414"/>
    <lineage>
        <taxon>Eukaryota</taxon>
        <taxon>Viridiplantae</taxon>
        <taxon>Streptophyta</taxon>
        <taxon>Embryophyta</taxon>
        <taxon>Tracheophyta</taxon>
        <taxon>Spermatophyta</taxon>
        <taxon>Magnoliopsida</taxon>
        <taxon>Liliopsida</taxon>
        <taxon>Poales</taxon>
        <taxon>Poaceae</taxon>
        <taxon>PACMAD clade</taxon>
        <taxon>Chloridoideae</taxon>
        <taxon>Eragrostideae</taxon>
        <taxon>Eragrostidinae</taxon>
        <taxon>Eragrostis</taxon>
    </lineage>
</organism>
<comment type="caution">
    <text evidence="2">The sequence shown here is derived from an EMBL/GenBank/DDBJ whole genome shotgun (WGS) entry which is preliminary data.</text>
</comment>
<proteinExistence type="predicted"/>
<dbReference type="Gramene" id="TVU23432">
    <property type="protein sequence ID" value="TVU23432"/>
    <property type="gene ID" value="EJB05_25798"/>
</dbReference>
<reference evidence="2 3" key="1">
    <citation type="journal article" date="2019" name="Sci. Rep.">
        <title>A high-quality genome of Eragrostis curvula grass provides insights into Poaceae evolution and supports new strategies to enhance forage quality.</title>
        <authorList>
            <person name="Carballo J."/>
            <person name="Santos B.A.C.M."/>
            <person name="Zappacosta D."/>
            <person name="Garbus I."/>
            <person name="Selva J.P."/>
            <person name="Gallo C.A."/>
            <person name="Diaz A."/>
            <person name="Albertini E."/>
            <person name="Caccamo M."/>
            <person name="Echenique V."/>
        </authorList>
    </citation>
    <scope>NUCLEOTIDE SEQUENCE [LARGE SCALE GENOMIC DNA]</scope>
    <source>
        <strain evidence="3">cv. Victoria</strain>
        <tissue evidence="2">Leaf</tissue>
    </source>
</reference>
<protein>
    <submittedName>
        <fullName evidence="2">Uncharacterized protein</fullName>
    </submittedName>
</protein>
<dbReference type="Proteomes" id="UP000324897">
    <property type="component" value="Chromosome 2"/>
</dbReference>
<sequence>MALSQGRAPMTLLAHATVLVFVTTFFLASPASADLVNKTGQLTVFWGRHKAEGSLREACDSGMYVHHGDHVLPQLSIQVPISLYQDHILSLASPSSSSLRQ</sequence>
<feature type="non-terminal residue" evidence="2">
    <location>
        <position position="1"/>
    </location>
</feature>
<evidence type="ECO:0000256" key="1">
    <source>
        <dbReference type="SAM" id="SignalP"/>
    </source>
</evidence>
<gene>
    <name evidence="2" type="ORF">EJB05_25798</name>
</gene>
<accession>A0A5J9UIA9</accession>
<feature type="chain" id="PRO_5023865077" evidence="1">
    <location>
        <begin position="34"/>
        <end position="101"/>
    </location>
</feature>
<evidence type="ECO:0000313" key="2">
    <source>
        <dbReference type="EMBL" id="TVU23432.1"/>
    </source>
</evidence>
<name>A0A5J9UIA9_9POAL</name>